<dbReference type="Pfam" id="PF00126">
    <property type="entry name" value="HTH_1"/>
    <property type="match status" value="1"/>
</dbReference>
<dbReference type="Gene3D" id="1.10.10.10">
    <property type="entry name" value="Winged helix-like DNA-binding domain superfamily/Winged helix DNA-binding domain"/>
    <property type="match status" value="1"/>
</dbReference>
<keyword evidence="2" id="KW-0805">Transcription regulation</keyword>
<dbReference type="Gene3D" id="3.40.190.290">
    <property type="match status" value="1"/>
</dbReference>
<dbReference type="GO" id="GO:0000976">
    <property type="term" value="F:transcription cis-regulatory region binding"/>
    <property type="evidence" value="ECO:0007669"/>
    <property type="project" value="TreeGrafter"/>
</dbReference>
<dbReference type="AlphaFoldDB" id="A0A0M1VUM4"/>
<name>A0A0M1VUM4_FUSVC</name>
<dbReference type="InterPro" id="IPR000847">
    <property type="entry name" value="LysR_HTH_N"/>
</dbReference>
<dbReference type="EMBL" id="ACDE02000019">
    <property type="protein sequence ID" value="EEO40330.1"/>
    <property type="molecule type" value="Genomic_DNA"/>
</dbReference>
<protein>
    <recommendedName>
        <fullName evidence="5">HTH lysR-type domain-containing protein</fullName>
    </recommendedName>
</protein>
<gene>
    <name evidence="6" type="ORF">FSCG_01043</name>
</gene>
<dbReference type="PROSITE" id="PS50931">
    <property type="entry name" value="HTH_LYSR"/>
    <property type="match status" value="1"/>
</dbReference>
<evidence type="ECO:0000256" key="4">
    <source>
        <dbReference type="ARBA" id="ARBA00023163"/>
    </source>
</evidence>
<comment type="similarity">
    <text evidence="1">Belongs to the LysR transcriptional regulatory family.</text>
</comment>
<evidence type="ECO:0000256" key="3">
    <source>
        <dbReference type="ARBA" id="ARBA00023125"/>
    </source>
</evidence>
<evidence type="ECO:0000256" key="1">
    <source>
        <dbReference type="ARBA" id="ARBA00009437"/>
    </source>
</evidence>
<dbReference type="GO" id="GO:0003700">
    <property type="term" value="F:DNA-binding transcription factor activity"/>
    <property type="evidence" value="ECO:0007669"/>
    <property type="project" value="InterPro"/>
</dbReference>
<keyword evidence="4" id="KW-0804">Transcription</keyword>
<accession>A0A0M1VUM4</accession>
<feature type="domain" description="HTH lysR-type" evidence="5">
    <location>
        <begin position="1"/>
        <end position="58"/>
    </location>
</feature>
<evidence type="ECO:0000313" key="6">
    <source>
        <dbReference type="EMBL" id="EEO40330.1"/>
    </source>
</evidence>
<dbReference type="Pfam" id="PF03466">
    <property type="entry name" value="LysR_substrate"/>
    <property type="match status" value="1"/>
</dbReference>
<evidence type="ECO:0000259" key="5">
    <source>
        <dbReference type="PROSITE" id="PS50931"/>
    </source>
</evidence>
<dbReference type="InterPro" id="IPR036390">
    <property type="entry name" value="WH_DNA-bd_sf"/>
</dbReference>
<dbReference type="eggNOG" id="COG0583">
    <property type="taxonomic scope" value="Bacteria"/>
</dbReference>
<dbReference type="HOGENOM" id="CLU_039613_6_2_0"/>
<organism evidence="6 7">
    <name type="scientific">Fusobacterium vincentii 4_1_13</name>
    <dbReference type="NCBI Taxonomy" id="469606"/>
    <lineage>
        <taxon>Bacteria</taxon>
        <taxon>Fusobacteriati</taxon>
        <taxon>Fusobacteriota</taxon>
        <taxon>Fusobacteriia</taxon>
        <taxon>Fusobacteriales</taxon>
        <taxon>Fusobacteriaceae</taxon>
        <taxon>Fusobacterium</taxon>
    </lineage>
</organism>
<dbReference type="SUPFAM" id="SSF53850">
    <property type="entry name" value="Periplasmic binding protein-like II"/>
    <property type="match status" value="1"/>
</dbReference>
<evidence type="ECO:0000313" key="7">
    <source>
        <dbReference type="Proteomes" id="UP000004925"/>
    </source>
</evidence>
<reference evidence="6 7" key="1">
    <citation type="submission" date="2011-10" db="EMBL/GenBank/DDBJ databases">
        <title>The Genome Sequence of Fusobacterium sp. 4_1_13.</title>
        <authorList>
            <consortium name="The Broad Institute Genome Sequencing Platform"/>
            <person name="Earl A."/>
            <person name="Ward D."/>
            <person name="Feldgarden M."/>
            <person name="Gevers D."/>
            <person name="Strauss J."/>
            <person name="Ambrose C."/>
            <person name="Allen-Vercoe E."/>
            <person name="Young S.K."/>
            <person name="Zeng Q."/>
            <person name="Gargeya S."/>
            <person name="Fitzgerald M."/>
            <person name="Haas B."/>
            <person name="Abouelleil A."/>
            <person name="Alvarado L."/>
            <person name="Arachchi H.M."/>
            <person name="Berlin A."/>
            <person name="Brown A."/>
            <person name="Chapman S.B."/>
            <person name="Chen Z."/>
            <person name="Dunbar C."/>
            <person name="Freedman E."/>
            <person name="Gearin G."/>
            <person name="Goldberg J."/>
            <person name="Griggs A."/>
            <person name="Gujja S."/>
            <person name="Heiman D."/>
            <person name="Howarth C."/>
            <person name="Larson L."/>
            <person name="Lui A."/>
            <person name="MacDonald P.J."/>
            <person name="Montmayeur A."/>
            <person name="Murphy C."/>
            <person name="Neiman D."/>
            <person name="Pearson M."/>
            <person name="Priest M."/>
            <person name="Roberts A."/>
            <person name="Saif S."/>
            <person name="Shea T."/>
            <person name="Shenoy N."/>
            <person name="Sisk P."/>
            <person name="Stolte C."/>
            <person name="Sykes S."/>
            <person name="Wortman J."/>
            <person name="Nusbaum C."/>
            <person name="Birren B."/>
        </authorList>
    </citation>
    <scope>NUCLEOTIDE SEQUENCE [LARGE SCALE GENOMIC DNA]</scope>
    <source>
        <strain evidence="6 7">4_1_13</strain>
    </source>
</reference>
<keyword evidence="3" id="KW-0238">DNA-binding</keyword>
<evidence type="ECO:0000256" key="2">
    <source>
        <dbReference type="ARBA" id="ARBA00023015"/>
    </source>
</evidence>
<dbReference type="SUPFAM" id="SSF46785">
    <property type="entry name" value="Winged helix' DNA-binding domain"/>
    <property type="match status" value="1"/>
</dbReference>
<dbReference type="RefSeq" id="WP_008803030.1">
    <property type="nucleotide sequence ID" value="NZ_KQ235737.1"/>
</dbReference>
<dbReference type="Proteomes" id="UP000004925">
    <property type="component" value="Unassembled WGS sequence"/>
</dbReference>
<dbReference type="InterPro" id="IPR036388">
    <property type="entry name" value="WH-like_DNA-bd_sf"/>
</dbReference>
<dbReference type="PANTHER" id="PTHR30126">
    <property type="entry name" value="HTH-TYPE TRANSCRIPTIONAL REGULATOR"/>
    <property type="match status" value="1"/>
</dbReference>
<dbReference type="InterPro" id="IPR005119">
    <property type="entry name" value="LysR_subst-bd"/>
</dbReference>
<dbReference type="PRINTS" id="PR00039">
    <property type="entry name" value="HTHLYSR"/>
</dbReference>
<dbReference type="PANTHER" id="PTHR30126:SF78">
    <property type="entry name" value="HTH LYSR-TYPE DOMAIN-CONTAINING PROTEIN"/>
    <property type="match status" value="1"/>
</dbReference>
<comment type="caution">
    <text evidence="6">The sequence shown here is derived from an EMBL/GenBank/DDBJ whole genome shotgun (WGS) entry which is preliminary data.</text>
</comment>
<sequence length="287" mass="33298">MTERDFEILEILNKTKNITHAADLLYINQSALSKRIIAIEEELGVTLMIRSRQGIHFTAEGEKVLYYTQEAKKLLELMREDLKDSNTKISGTLRAGISINYSQYNLPQILSEYKKKFPNVTTHITTEYSRNIFFKITNGEVDIAIVRGEFPWNENKILLEEENICLIYNNQDIGKNLSELQYIGRKTDTTFEREIAQWLRENDLKIKKDGIYVDNINTCVEMVKQGLGWAIVPEICLKNFKGQIKPLIFKNGQSFTRSTYLLYSNSVAKLPQVREFIKIIQNRNKGD</sequence>
<dbReference type="CDD" id="cd05466">
    <property type="entry name" value="PBP2_LTTR_substrate"/>
    <property type="match status" value="1"/>
</dbReference>
<proteinExistence type="inferred from homology"/>